<dbReference type="PROSITE" id="PS50850">
    <property type="entry name" value="MFS"/>
    <property type="match status" value="1"/>
</dbReference>
<dbReference type="PRINTS" id="PR00171">
    <property type="entry name" value="SUGRTRNSPORT"/>
</dbReference>
<feature type="region of interest" description="Disordered" evidence="9">
    <location>
        <begin position="459"/>
        <end position="488"/>
    </location>
</feature>
<comment type="subcellular location">
    <subcellularLocation>
        <location evidence="1">Cell membrane</location>
        <topology evidence="1">Multi-pass membrane protein</topology>
    </subcellularLocation>
</comment>
<dbReference type="STRING" id="1684307.A0A316TWV1"/>
<dbReference type="GO" id="GO:0015791">
    <property type="term" value="P:polyol transmembrane transport"/>
    <property type="evidence" value="ECO:0007669"/>
    <property type="project" value="UniProtKB-ARBA"/>
</dbReference>
<accession>A0A316TWV1</accession>
<evidence type="ECO:0000256" key="8">
    <source>
        <dbReference type="ARBA" id="ARBA00049119"/>
    </source>
</evidence>
<dbReference type="PANTHER" id="PTHR48020:SF12">
    <property type="entry name" value="PROTON MYO-INOSITOL COTRANSPORTER"/>
    <property type="match status" value="1"/>
</dbReference>
<feature type="transmembrane region" description="Helical" evidence="10">
    <location>
        <begin position="533"/>
        <end position="552"/>
    </location>
</feature>
<dbReference type="InterPro" id="IPR020846">
    <property type="entry name" value="MFS_dom"/>
</dbReference>
<dbReference type="Pfam" id="PF00083">
    <property type="entry name" value="Sugar_tr"/>
    <property type="match status" value="3"/>
</dbReference>
<proteinExistence type="inferred from homology"/>
<evidence type="ECO:0000256" key="1">
    <source>
        <dbReference type="ARBA" id="ARBA00004651"/>
    </source>
</evidence>
<dbReference type="RefSeq" id="XP_025345079.1">
    <property type="nucleotide sequence ID" value="XM_025490523.1"/>
</dbReference>
<feature type="transmembrane region" description="Helical" evidence="10">
    <location>
        <begin position="493"/>
        <end position="521"/>
    </location>
</feature>
<feature type="compositionally biased region" description="Basic and acidic residues" evidence="9">
    <location>
        <begin position="651"/>
        <end position="666"/>
    </location>
</feature>
<keyword evidence="3" id="KW-0813">Transport</keyword>
<evidence type="ECO:0000256" key="3">
    <source>
        <dbReference type="ARBA" id="ARBA00022448"/>
    </source>
</evidence>
<evidence type="ECO:0000259" key="11">
    <source>
        <dbReference type="PROSITE" id="PS50850"/>
    </source>
</evidence>
<evidence type="ECO:0000313" key="13">
    <source>
        <dbReference type="Proteomes" id="UP000245942"/>
    </source>
</evidence>
<dbReference type="PROSITE" id="PS00217">
    <property type="entry name" value="SUGAR_TRANSPORT_2"/>
    <property type="match status" value="1"/>
</dbReference>
<sequence>MTRTAAAPFRDSIDDGTDERSRLGEAQDTPHPPRSQSRIRPPAPILASLNAGNDEGGLSSSHEQTLTPYLLKLSLVAGTSGLLFGWDTGICAGLLVAIKGDLGHPLSAGEQELVVSATTVGAIFGSLIAGRASDYLGRKRIILIAACLFLLGSLEQTASNDVPQLVLGRFIVGLAVGQAAAVCPMYLGEIAPSSLRGRIVGTNSLLVTGGQVIAYLVNAILFPVAHGWRWMVLASAVPAVVQLVGLLSLDESPRWLVAKGRFIQARRVLKKIYPGATEDMVENEVDRILENLKRSRQDGLLSQQVAATLRESSQDRPTTSVRRSLDSDVAETPPAHSSKATTRSKWSQLFSDPTDRRALIIASGLMFFQQACGFNSIMYYSSRLLLMAGPPFDKNPNGFASLIAITNFIGTVIAMRFVDSWGRRKLMLWTTAAMSISLALLAGSFAMIGDVGGVVDTTPPSAPSSASNGTIFPPRVATTGPSSTSSTSAPSHFWPLLSLFLMILFTLSYALGAGLIPWLILSEIFPNPSTRSLGSSLATCANWSMNLVWSASYLSFVQLLGGPAGTFGVFSVVSAMSWIFSWWGIVELRGVELEEVGRRMQQQEGGSVGNGGGSARPTSGRFANTEEHDEERERFIVSGEDEEEDEEDEGQRDVQRPRGSAERTSR</sequence>
<comment type="similarity">
    <text evidence="2">Belongs to the major facilitator superfamily. Sugar transporter (TC 2.A.1.1) family.</text>
</comment>
<feature type="transmembrane region" description="Helical" evidence="10">
    <location>
        <begin position="199"/>
        <end position="222"/>
    </location>
</feature>
<protein>
    <recommendedName>
        <fullName evidence="11">Major facilitator superfamily (MFS) profile domain-containing protein</fullName>
    </recommendedName>
</protein>
<keyword evidence="5 10" id="KW-0812">Transmembrane</keyword>
<dbReference type="Gene3D" id="1.20.1250.20">
    <property type="entry name" value="MFS general substrate transporter like domains"/>
    <property type="match status" value="1"/>
</dbReference>
<feature type="transmembrane region" description="Helical" evidence="10">
    <location>
        <begin position="69"/>
        <end position="98"/>
    </location>
</feature>
<keyword evidence="7 10" id="KW-0472">Membrane</keyword>
<dbReference type="InterPro" id="IPR005828">
    <property type="entry name" value="MFS_sugar_transport-like"/>
</dbReference>
<dbReference type="InterPro" id="IPR005829">
    <property type="entry name" value="Sugar_transporter_CS"/>
</dbReference>
<dbReference type="PANTHER" id="PTHR48020">
    <property type="entry name" value="PROTON MYO-INOSITOL COTRANSPORTER"/>
    <property type="match status" value="1"/>
</dbReference>
<evidence type="ECO:0000256" key="10">
    <source>
        <dbReference type="SAM" id="Phobius"/>
    </source>
</evidence>
<dbReference type="InterPro" id="IPR003663">
    <property type="entry name" value="Sugar/inositol_transpt"/>
</dbReference>
<dbReference type="InterPro" id="IPR050814">
    <property type="entry name" value="Myo-inositol_Transporter"/>
</dbReference>
<keyword evidence="4" id="KW-1003">Cell membrane</keyword>
<dbReference type="SUPFAM" id="SSF103473">
    <property type="entry name" value="MFS general substrate transporter"/>
    <property type="match status" value="1"/>
</dbReference>
<feature type="compositionally biased region" description="Low complexity" evidence="9">
    <location>
        <begin position="477"/>
        <end position="488"/>
    </location>
</feature>
<evidence type="ECO:0000256" key="4">
    <source>
        <dbReference type="ARBA" id="ARBA00022475"/>
    </source>
</evidence>
<organism evidence="12 13">
    <name type="scientific">Pseudomicrostroma glucosiphilum</name>
    <dbReference type="NCBI Taxonomy" id="1684307"/>
    <lineage>
        <taxon>Eukaryota</taxon>
        <taxon>Fungi</taxon>
        <taxon>Dikarya</taxon>
        <taxon>Basidiomycota</taxon>
        <taxon>Ustilaginomycotina</taxon>
        <taxon>Exobasidiomycetes</taxon>
        <taxon>Microstromatales</taxon>
        <taxon>Microstromatales incertae sedis</taxon>
        <taxon>Pseudomicrostroma</taxon>
    </lineage>
</organism>
<feature type="compositionally biased region" description="Acidic residues" evidence="9">
    <location>
        <begin position="639"/>
        <end position="650"/>
    </location>
</feature>
<evidence type="ECO:0000313" key="12">
    <source>
        <dbReference type="EMBL" id="PWN17919.1"/>
    </source>
</evidence>
<dbReference type="EMBL" id="KZ819339">
    <property type="protein sequence ID" value="PWN17919.1"/>
    <property type="molecule type" value="Genomic_DNA"/>
</dbReference>
<dbReference type="Proteomes" id="UP000245942">
    <property type="component" value="Unassembled WGS sequence"/>
</dbReference>
<evidence type="ECO:0000256" key="7">
    <source>
        <dbReference type="ARBA" id="ARBA00023136"/>
    </source>
</evidence>
<feature type="transmembrane region" description="Helical" evidence="10">
    <location>
        <begin position="165"/>
        <end position="187"/>
    </location>
</feature>
<feature type="transmembrane region" description="Helical" evidence="10">
    <location>
        <begin position="358"/>
        <end position="379"/>
    </location>
</feature>
<comment type="catalytic activity">
    <reaction evidence="8">
        <text>myo-inositol(out) + H(+)(out) = myo-inositol(in) + H(+)(in)</text>
        <dbReference type="Rhea" id="RHEA:60364"/>
        <dbReference type="ChEBI" id="CHEBI:15378"/>
        <dbReference type="ChEBI" id="CHEBI:17268"/>
    </reaction>
</comment>
<feature type="domain" description="Major facilitator superfamily (MFS) profile" evidence="11">
    <location>
        <begin position="73"/>
        <end position="589"/>
    </location>
</feature>
<dbReference type="AlphaFoldDB" id="A0A316TWV1"/>
<feature type="region of interest" description="Disordered" evidence="9">
    <location>
        <begin position="1"/>
        <end position="41"/>
    </location>
</feature>
<keyword evidence="13" id="KW-1185">Reference proteome</keyword>
<feature type="compositionally biased region" description="Polar residues" evidence="9">
    <location>
        <begin position="338"/>
        <end position="347"/>
    </location>
</feature>
<evidence type="ECO:0000256" key="5">
    <source>
        <dbReference type="ARBA" id="ARBA00022692"/>
    </source>
</evidence>
<dbReference type="GO" id="GO:0005886">
    <property type="term" value="C:plasma membrane"/>
    <property type="evidence" value="ECO:0007669"/>
    <property type="project" value="UniProtKB-SubCell"/>
</dbReference>
<feature type="transmembrane region" description="Helical" evidence="10">
    <location>
        <begin position="141"/>
        <end position="159"/>
    </location>
</feature>
<evidence type="ECO:0000256" key="9">
    <source>
        <dbReference type="SAM" id="MobiDB-lite"/>
    </source>
</evidence>
<dbReference type="GO" id="GO:0022857">
    <property type="term" value="F:transmembrane transporter activity"/>
    <property type="evidence" value="ECO:0007669"/>
    <property type="project" value="InterPro"/>
</dbReference>
<feature type="transmembrane region" description="Helical" evidence="10">
    <location>
        <begin position="228"/>
        <end position="249"/>
    </location>
</feature>
<dbReference type="InterPro" id="IPR036259">
    <property type="entry name" value="MFS_trans_sf"/>
</dbReference>
<dbReference type="OrthoDB" id="6339427at2759"/>
<feature type="transmembrane region" description="Helical" evidence="10">
    <location>
        <begin position="113"/>
        <end position="129"/>
    </location>
</feature>
<keyword evidence="6 10" id="KW-1133">Transmembrane helix</keyword>
<feature type="region of interest" description="Disordered" evidence="9">
    <location>
        <begin position="310"/>
        <end position="347"/>
    </location>
</feature>
<evidence type="ECO:0000256" key="2">
    <source>
        <dbReference type="ARBA" id="ARBA00010992"/>
    </source>
</evidence>
<evidence type="ECO:0000256" key="6">
    <source>
        <dbReference type="ARBA" id="ARBA00022989"/>
    </source>
</evidence>
<feature type="region of interest" description="Disordered" evidence="9">
    <location>
        <begin position="601"/>
        <end position="666"/>
    </location>
</feature>
<dbReference type="GO" id="GO:0015798">
    <property type="term" value="P:myo-inositol transport"/>
    <property type="evidence" value="ECO:0007669"/>
    <property type="project" value="UniProtKB-ARBA"/>
</dbReference>
<feature type="transmembrane region" description="Helical" evidence="10">
    <location>
        <begin position="399"/>
        <end position="419"/>
    </location>
</feature>
<dbReference type="GeneID" id="37012257"/>
<feature type="transmembrane region" description="Helical" evidence="10">
    <location>
        <begin position="426"/>
        <end position="448"/>
    </location>
</feature>
<feature type="transmembrane region" description="Helical" evidence="10">
    <location>
        <begin position="564"/>
        <end position="585"/>
    </location>
</feature>
<dbReference type="PROSITE" id="PS00216">
    <property type="entry name" value="SUGAR_TRANSPORT_1"/>
    <property type="match status" value="2"/>
</dbReference>
<name>A0A316TWV1_9BASI</name>
<reference evidence="12 13" key="1">
    <citation type="journal article" date="2018" name="Mol. Biol. Evol.">
        <title>Broad Genomic Sampling Reveals a Smut Pathogenic Ancestry of the Fungal Clade Ustilaginomycotina.</title>
        <authorList>
            <person name="Kijpornyongpan T."/>
            <person name="Mondo S.J."/>
            <person name="Barry K."/>
            <person name="Sandor L."/>
            <person name="Lee J."/>
            <person name="Lipzen A."/>
            <person name="Pangilinan J."/>
            <person name="LaButti K."/>
            <person name="Hainaut M."/>
            <person name="Henrissat B."/>
            <person name="Grigoriev I.V."/>
            <person name="Spatafora J.W."/>
            <person name="Aime M.C."/>
        </authorList>
    </citation>
    <scope>NUCLEOTIDE SEQUENCE [LARGE SCALE GENOMIC DNA]</scope>
    <source>
        <strain evidence="12 13">MCA 4718</strain>
    </source>
</reference>
<gene>
    <name evidence="12" type="ORF">BCV69DRAFT_253510</name>
</gene>